<evidence type="ECO:0000256" key="2">
    <source>
        <dbReference type="ARBA" id="ARBA00022747"/>
    </source>
</evidence>
<keyword evidence="3" id="KW-0238">DNA-binding</keyword>
<name>A0A250IU83_9BACT</name>
<dbReference type="InterPro" id="IPR000055">
    <property type="entry name" value="Restrct_endonuc_typeI_TRD"/>
</dbReference>
<dbReference type="GO" id="GO:0003677">
    <property type="term" value="F:DNA binding"/>
    <property type="evidence" value="ECO:0007669"/>
    <property type="project" value="UniProtKB-KW"/>
</dbReference>
<accession>A0A250IU83</accession>
<evidence type="ECO:0000313" key="6">
    <source>
        <dbReference type="Proteomes" id="UP000217257"/>
    </source>
</evidence>
<feature type="domain" description="Type I restriction modification DNA specificity" evidence="4">
    <location>
        <begin position="40"/>
        <end position="170"/>
    </location>
</feature>
<evidence type="ECO:0000256" key="3">
    <source>
        <dbReference type="ARBA" id="ARBA00023125"/>
    </source>
</evidence>
<evidence type="ECO:0000256" key="1">
    <source>
        <dbReference type="ARBA" id="ARBA00010923"/>
    </source>
</evidence>
<dbReference type="PANTHER" id="PTHR30408">
    <property type="entry name" value="TYPE-1 RESTRICTION ENZYME ECOKI SPECIFICITY PROTEIN"/>
    <property type="match status" value="1"/>
</dbReference>
<dbReference type="Proteomes" id="UP000217257">
    <property type="component" value="Chromosome"/>
</dbReference>
<evidence type="ECO:0000313" key="5">
    <source>
        <dbReference type="EMBL" id="ATB34802.1"/>
    </source>
</evidence>
<comment type="similarity">
    <text evidence="1">Belongs to the type-I restriction system S methylase family.</text>
</comment>
<proteinExistence type="inferred from homology"/>
<dbReference type="GO" id="GO:0009307">
    <property type="term" value="P:DNA restriction-modification system"/>
    <property type="evidence" value="ECO:0007669"/>
    <property type="project" value="UniProtKB-KW"/>
</dbReference>
<dbReference type="SUPFAM" id="SSF116734">
    <property type="entry name" value="DNA methylase specificity domain"/>
    <property type="match status" value="1"/>
</dbReference>
<organism evidence="5 6">
    <name type="scientific">Cystobacter fuscus</name>
    <dbReference type="NCBI Taxonomy" id="43"/>
    <lineage>
        <taxon>Bacteria</taxon>
        <taxon>Pseudomonadati</taxon>
        <taxon>Myxococcota</taxon>
        <taxon>Myxococcia</taxon>
        <taxon>Myxococcales</taxon>
        <taxon>Cystobacterineae</taxon>
        <taxon>Archangiaceae</taxon>
        <taxon>Cystobacter</taxon>
    </lineage>
</organism>
<sequence length="213" mass="23742">MNSSRWPVHPLGSLVETLFVGLPVSRYQPKEREPFIEEPVLSVGDIEAGRLVSRQELKSVPLRPERLDRFRTKVDDLLVACRGTLLKAARVPKETASLLASSNLIVVRSSDQIHPAILLALLRGPEWQERLHLRSRSSTGLMQLTAKDLEDLPVPVPPMPVQMELVALMEAEAEHFQSAIQAAELRRSLTQRLVLDVLSPSSGHEVTYAGEHD</sequence>
<dbReference type="RefSeq" id="WP_232537910.1">
    <property type="nucleotide sequence ID" value="NZ_CP022098.1"/>
</dbReference>
<reference evidence="5 6" key="1">
    <citation type="submission" date="2017-06" db="EMBL/GenBank/DDBJ databases">
        <title>Sequencing and comparative analysis of myxobacterial genomes.</title>
        <authorList>
            <person name="Rupp O."/>
            <person name="Goesmann A."/>
            <person name="Sogaard-Andersen L."/>
        </authorList>
    </citation>
    <scope>NUCLEOTIDE SEQUENCE [LARGE SCALE GENOMIC DNA]</scope>
    <source>
        <strain evidence="5 6">DSM 52655</strain>
    </source>
</reference>
<dbReference type="KEGG" id="cfus:CYFUS_000209"/>
<keyword evidence="2" id="KW-0680">Restriction system</keyword>
<dbReference type="Pfam" id="PF01420">
    <property type="entry name" value="Methylase_S"/>
    <property type="match status" value="1"/>
</dbReference>
<dbReference type="AlphaFoldDB" id="A0A250IU83"/>
<protein>
    <recommendedName>
        <fullName evidence="4">Type I restriction modification DNA specificity domain-containing protein</fullName>
    </recommendedName>
</protein>
<dbReference type="PANTHER" id="PTHR30408:SF12">
    <property type="entry name" value="TYPE I RESTRICTION ENZYME MJAVIII SPECIFICITY SUBUNIT"/>
    <property type="match status" value="1"/>
</dbReference>
<dbReference type="Gene3D" id="3.90.220.20">
    <property type="entry name" value="DNA methylase specificity domains"/>
    <property type="match status" value="1"/>
</dbReference>
<dbReference type="InterPro" id="IPR052021">
    <property type="entry name" value="Type-I_RS_S_subunit"/>
</dbReference>
<dbReference type="EMBL" id="CP022098">
    <property type="protein sequence ID" value="ATB34802.1"/>
    <property type="molecule type" value="Genomic_DNA"/>
</dbReference>
<evidence type="ECO:0000259" key="4">
    <source>
        <dbReference type="Pfam" id="PF01420"/>
    </source>
</evidence>
<gene>
    <name evidence="5" type="ORF">CYFUS_000209</name>
</gene>
<dbReference type="InterPro" id="IPR044946">
    <property type="entry name" value="Restrct_endonuc_typeI_TRD_sf"/>
</dbReference>